<dbReference type="InterPro" id="IPR015425">
    <property type="entry name" value="FH2_Formin"/>
</dbReference>
<dbReference type="PROSITE" id="PS51444">
    <property type="entry name" value="FH2"/>
    <property type="match status" value="1"/>
</dbReference>
<dbReference type="EMBL" id="CAJNOL010000039">
    <property type="protein sequence ID" value="CAF0776522.1"/>
    <property type="molecule type" value="Genomic_DNA"/>
</dbReference>
<dbReference type="EMBL" id="CAJNOH010000017">
    <property type="protein sequence ID" value="CAF0760939.1"/>
    <property type="molecule type" value="Genomic_DNA"/>
</dbReference>
<dbReference type="Pfam" id="PF02181">
    <property type="entry name" value="FH2"/>
    <property type="match status" value="1"/>
</dbReference>
<dbReference type="Proteomes" id="UP000663870">
    <property type="component" value="Unassembled WGS sequence"/>
</dbReference>
<evidence type="ECO:0000313" key="2">
    <source>
        <dbReference type="EMBL" id="CAF0760939.1"/>
    </source>
</evidence>
<comment type="caution">
    <text evidence="3">The sequence shown here is derived from an EMBL/GenBank/DDBJ whole genome shotgun (WGS) entry which is preliminary data.</text>
</comment>
<reference evidence="3" key="1">
    <citation type="submission" date="2021-02" db="EMBL/GenBank/DDBJ databases">
        <authorList>
            <person name="Nowell W R."/>
        </authorList>
    </citation>
    <scope>NUCLEOTIDE SEQUENCE</scope>
</reference>
<sequence>MPNYYSSSVNWTTSVNSCQPLKKRNLLENLQIEPDKVSPIPAPAPPPFQDFLTVLNTKKRTHTSLNVNGITSDSNVYLLHQTPSPLLDHTNYKYPKIRARPIYNFKYNETNIWTQSSLNSTKFDVNILNKFFAKETKQINSNEQHTKNSSMTTTITRPFQILDKSSQLNYDVTMRHLLQLLAKNNGQNATIDDVLHGIDTGNIDNEWLQCVQRLNKTLNKHFEKRPDHKIKFETYNIENFNNINLIELFFIKLLHIPNYNFKLNCYQYRDELQLQLNLLSQSIDNLIHNIELILNNKYLPGIFQLLCYLYNIISNKSVPGLDFISLIDALNSPINQLNKTVAHVLVEILNEYYSNYLINIINDETLIELKKFISIKYEKFYIEIREIYQQYQQLEYEYINIKNQYELPLFISSMFFETKKQFDKLFQQEILIKTGEQNLANYFCSNDLTIDICLSTIGQFVDKLRLAYIENMKEKKQKISIINNERKHSIFLPINKTSSFLSCV</sequence>
<keyword evidence="4" id="KW-1185">Reference proteome</keyword>
<dbReference type="Proteomes" id="UP000663854">
    <property type="component" value="Unassembled WGS sequence"/>
</dbReference>
<feature type="domain" description="FH2" evidence="1">
    <location>
        <begin position="83"/>
        <end position="490"/>
    </location>
</feature>
<organism evidence="3 4">
    <name type="scientific">Rotaria sordida</name>
    <dbReference type="NCBI Taxonomy" id="392033"/>
    <lineage>
        <taxon>Eukaryota</taxon>
        <taxon>Metazoa</taxon>
        <taxon>Spiralia</taxon>
        <taxon>Gnathifera</taxon>
        <taxon>Rotifera</taxon>
        <taxon>Eurotatoria</taxon>
        <taxon>Bdelloidea</taxon>
        <taxon>Philodinida</taxon>
        <taxon>Philodinidae</taxon>
        <taxon>Rotaria</taxon>
    </lineage>
</organism>
<protein>
    <recommendedName>
        <fullName evidence="1">FH2 domain-containing protein</fullName>
    </recommendedName>
</protein>
<dbReference type="InterPro" id="IPR042201">
    <property type="entry name" value="FH2_Formin_sf"/>
</dbReference>
<dbReference type="SUPFAM" id="SSF101447">
    <property type="entry name" value="Formin homology 2 domain (FH2 domain)"/>
    <property type="match status" value="1"/>
</dbReference>
<evidence type="ECO:0000313" key="3">
    <source>
        <dbReference type="EMBL" id="CAF0776522.1"/>
    </source>
</evidence>
<evidence type="ECO:0000313" key="4">
    <source>
        <dbReference type="Proteomes" id="UP000663870"/>
    </source>
</evidence>
<evidence type="ECO:0000259" key="1">
    <source>
        <dbReference type="PROSITE" id="PS51444"/>
    </source>
</evidence>
<dbReference type="AlphaFoldDB" id="A0A813R6E1"/>
<gene>
    <name evidence="3" type="ORF">JXQ802_LOCUS2994</name>
    <name evidence="2" type="ORF">PYM288_LOCUS2597</name>
</gene>
<name>A0A813R6E1_9BILA</name>
<dbReference type="Gene3D" id="1.20.58.2220">
    <property type="entry name" value="Formin, FH2 domain"/>
    <property type="match status" value="1"/>
</dbReference>
<proteinExistence type="predicted"/>
<accession>A0A813R6E1</accession>